<organism evidence="9 10">
    <name type="scientific">Anaeromicropila populeti</name>
    <dbReference type="NCBI Taxonomy" id="37658"/>
    <lineage>
        <taxon>Bacteria</taxon>
        <taxon>Bacillati</taxon>
        <taxon>Bacillota</taxon>
        <taxon>Clostridia</taxon>
        <taxon>Lachnospirales</taxon>
        <taxon>Lachnospiraceae</taxon>
        <taxon>Anaeromicropila</taxon>
    </lineage>
</organism>
<evidence type="ECO:0000256" key="1">
    <source>
        <dbReference type="ARBA" id="ARBA00004496"/>
    </source>
</evidence>
<keyword evidence="4" id="KW-0804">Transcription</keyword>
<evidence type="ECO:0000256" key="2">
    <source>
        <dbReference type="ARBA" id="ARBA00023015"/>
    </source>
</evidence>
<dbReference type="Proteomes" id="UP000199659">
    <property type="component" value="Unassembled WGS sequence"/>
</dbReference>
<evidence type="ECO:0000313" key="9">
    <source>
        <dbReference type="EMBL" id="SFS02246.1"/>
    </source>
</evidence>
<evidence type="ECO:0000256" key="6">
    <source>
        <dbReference type="ARBA" id="ARBA00047188"/>
    </source>
</evidence>
<dbReference type="PROSITE" id="PS50995">
    <property type="entry name" value="HTH_MARR_2"/>
    <property type="match status" value="1"/>
</dbReference>
<accession>A0A1I6LFM0</accession>
<dbReference type="Gene3D" id="1.10.10.10">
    <property type="entry name" value="Winged helix-like DNA-binding domain superfamily/Winged helix DNA-binding domain"/>
    <property type="match status" value="1"/>
</dbReference>
<dbReference type="SMART" id="SM00347">
    <property type="entry name" value="HTH_MARR"/>
    <property type="match status" value="1"/>
</dbReference>
<dbReference type="GO" id="GO:0005737">
    <property type="term" value="C:cytoplasm"/>
    <property type="evidence" value="ECO:0007669"/>
    <property type="project" value="UniProtKB-SubCell"/>
</dbReference>
<proteinExistence type="inferred from homology"/>
<dbReference type="RefSeq" id="WP_092563169.1">
    <property type="nucleotide sequence ID" value="NZ_FOYZ01000016.1"/>
</dbReference>
<keyword evidence="2" id="KW-0805">Transcription regulation</keyword>
<sequence length="145" mass="16125">METSETINDLLIKLLDDIVKLEQKAVITGEFKDISSNDLHIIDAIGSKSARNMSAVAKSLKVTVGTLTIAINSLVKKGYVQRTRSDQDRRVVLITLSEKGEKAFAHHQRFHKEMVEGVLDKLSQNEADMLVSALKSISAFLSQYH</sequence>
<comment type="similarity">
    <text evidence="5">Belongs to the SarZ family.</text>
</comment>
<dbReference type="InterPro" id="IPR000835">
    <property type="entry name" value="HTH_MarR-typ"/>
</dbReference>
<evidence type="ECO:0000256" key="4">
    <source>
        <dbReference type="ARBA" id="ARBA00023163"/>
    </source>
</evidence>
<feature type="domain" description="HTH marR-type" evidence="8">
    <location>
        <begin position="8"/>
        <end position="139"/>
    </location>
</feature>
<dbReference type="STRING" id="37658.SAMN05661086_03261"/>
<dbReference type="GO" id="GO:0003677">
    <property type="term" value="F:DNA binding"/>
    <property type="evidence" value="ECO:0007669"/>
    <property type="project" value="UniProtKB-KW"/>
</dbReference>
<keyword evidence="10" id="KW-1185">Reference proteome</keyword>
<evidence type="ECO:0000259" key="8">
    <source>
        <dbReference type="PROSITE" id="PS50995"/>
    </source>
</evidence>
<evidence type="ECO:0000313" key="10">
    <source>
        <dbReference type="Proteomes" id="UP000199659"/>
    </source>
</evidence>
<protein>
    <recommendedName>
        <fullName evidence="6">HTH-type transcriptional regulator SarZ</fullName>
    </recommendedName>
    <alternativeName>
        <fullName evidence="7">Staphylococcal accessory regulator Z</fullName>
    </alternativeName>
</protein>
<dbReference type="SUPFAM" id="SSF46785">
    <property type="entry name" value="Winged helix' DNA-binding domain"/>
    <property type="match status" value="1"/>
</dbReference>
<dbReference type="InterPro" id="IPR036390">
    <property type="entry name" value="WH_DNA-bd_sf"/>
</dbReference>
<dbReference type="InterPro" id="IPR055166">
    <property type="entry name" value="Transc_reg_Sar_Rot_HTH"/>
</dbReference>
<dbReference type="InterPro" id="IPR036388">
    <property type="entry name" value="WH-like_DNA-bd_sf"/>
</dbReference>
<comment type="subcellular location">
    <subcellularLocation>
        <location evidence="1">Cytoplasm</location>
    </subcellularLocation>
</comment>
<evidence type="ECO:0000256" key="7">
    <source>
        <dbReference type="ARBA" id="ARBA00047207"/>
    </source>
</evidence>
<dbReference type="GO" id="GO:0003700">
    <property type="term" value="F:DNA-binding transcription factor activity"/>
    <property type="evidence" value="ECO:0007669"/>
    <property type="project" value="InterPro"/>
</dbReference>
<keyword evidence="3 9" id="KW-0238">DNA-binding</keyword>
<gene>
    <name evidence="9" type="ORF">SAMN05661086_03261</name>
</gene>
<dbReference type="EMBL" id="FOYZ01000016">
    <property type="protein sequence ID" value="SFS02246.1"/>
    <property type="molecule type" value="Genomic_DNA"/>
</dbReference>
<dbReference type="PANTHER" id="PTHR42756:SF1">
    <property type="entry name" value="TRANSCRIPTIONAL REPRESSOR OF EMRAB OPERON"/>
    <property type="match status" value="1"/>
</dbReference>
<dbReference type="PRINTS" id="PR00598">
    <property type="entry name" value="HTHMARR"/>
</dbReference>
<dbReference type="Pfam" id="PF22381">
    <property type="entry name" value="Staph_reg_Sar_Rot"/>
    <property type="match status" value="1"/>
</dbReference>
<evidence type="ECO:0000256" key="5">
    <source>
        <dbReference type="ARBA" id="ARBA00046337"/>
    </source>
</evidence>
<dbReference type="PANTHER" id="PTHR42756">
    <property type="entry name" value="TRANSCRIPTIONAL REGULATOR, MARR"/>
    <property type="match status" value="1"/>
</dbReference>
<evidence type="ECO:0000256" key="3">
    <source>
        <dbReference type="ARBA" id="ARBA00023125"/>
    </source>
</evidence>
<name>A0A1I6LFM0_9FIRM</name>
<reference evidence="9 10" key="1">
    <citation type="submission" date="2016-10" db="EMBL/GenBank/DDBJ databases">
        <authorList>
            <person name="de Groot N.N."/>
        </authorList>
    </citation>
    <scope>NUCLEOTIDE SEQUENCE [LARGE SCALE GENOMIC DNA]</scope>
    <source>
        <strain evidence="9 10">743A</strain>
    </source>
</reference>
<dbReference type="OrthoDB" id="5461037at2"/>
<dbReference type="AlphaFoldDB" id="A0A1I6LFM0"/>